<feature type="compositionally biased region" description="Low complexity" evidence="1">
    <location>
        <begin position="1"/>
        <end position="20"/>
    </location>
</feature>
<protein>
    <submittedName>
        <fullName evidence="3">ARM repeat-containing protein</fullName>
    </submittedName>
</protein>
<reference evidence="3 4" key="1">
    <citation type="journal article" date="2018" name="Mol. Biol. Evol.">
        <title>Broad Genomic Sampling Reveals a Smut Pathogenic Ancestry of the Fungal Clade Ustilaginomycotina.</title>
        <authorList>
            <person name="Kijpornyongpan T."/>
            <person name="Mondo S.J."/>
            <person name="Barry K."/>
            <person name="Sandor L."/>
            <person name="Lee J."/>
            <person name="Lipzen A."/>
            <person name="Pangilinan J."/>
            <person name="LaButti K."/>
            <person name="Hainaut M."/>
            <person name="Henrissat B."/>
            <person name="Grigoriev I.V."/>
            <person name="Spatafora J.W."/>
            <person name="Aime M.C."/>
        </authorList>
    </citation>
    <scope>NUCLEOTIDE SEQUENCE [LARGE SCALE GENOMIC DNA]</scope>
    <source>
        <strain evidence="3 4">MCA 4186</strain>
    </source>
</reference>
<sequence>MTSTPTGPGTAAAAAHPTHPQKVEKPTLTGTRIKQRKGVVKSQAKFEPEAFRDALYKYFDGVSAADDWDGFASALDKAGNTLDYRKYSDQLFEILIAGGLLAPGGSPLDDAPNSVFSVFAAKTATLEHVKPVVTTIDKVIRRYKFLQKPLEESTMRYLLQYITRFEPEQREKLAIATGLFIQQSLVAANVLTVLQKDALAKDDLAITFFDQVCKTYLAEGNMDALGSALRKGGIKDALPFFPQTKRAQANLVSSHFSGVGLAPVGEYFQKRAAKDLRDSIVQRLREMRGSVSDTPEESDEAAREEIIDFLKESRTKMAVAPEDFVTVAWDGLMKDQPVERAAKLAKAYAPILEPFAQTPKAQIALINQIQLQLYAEAAVANFVPFLKVLYSADVVSDSAIIFWHQKGHKPQGKSEFLAAAAPLVKFLEEQSDDEE</sequence>
<dbReference type="SUPFAM" id="SSF48371">
    <property type="entry name" value="ARM repeat"/>
    <property type="match status" value="1"/>
</dbReference>
<dbReference type="AlphaFoldDB" id="A0A316ZFX6"/>
<dbReference type="Gene3D" id="1.25.40.180">
    <property type="match status" value="1"/>
</dbReference>
<dbReference type="InterPro" id="IPR003307">
    <property type="entry name" value="W2_domain"/>
</dbReference>
<dbReference type="Pfam" id="PF25504">
    <property type="entry name" value="HEAT_5MP1_2"/>
    <property type="match status" value="1"/>
</dbReference>
<name>A0A316ZFX6_9BASI</name>
<dbReference type="PANTHER" id="PTHR14208:SF2">
    <property type="entry name" value="PROTEIN KRASAVIETZ"/>
    <property type="match status" value="1"/>
</dbReference>
<dbReference type="GO" id="GO:0005737">
    <property type="term" value="C:cytoplasm"/>
    <property type="evidence" value="ECO:0007669"/>
    <property type="project" value="TreeGrafter"/>
</dbReference>
<accession>A0A316ZFX6</accession>
<evidence type="ECO:0000313" key="4">
    <source>
        <dbReference type="Proteomes" id="UP000245946"/>
    </source>
</evidence>
<keyword evidence="4" id="KW-1185">Reference proteome</keyword>
<dbReference type="InterPro" id="IPR051245">
    <property type="entry name" value="eIF5-mimic_regulator"/>
</dbReference>
<feature type="domain" description="W2" evidence="2">
    <location>
        <begin position="277"/>
        <end position="435"/>
    </location>
</feature>
<dbReference type="GO" id="GO:0016020">
    <property type="term" value="C:membrane"/>
    <property type="evidence" value="ECO:0007669"/>
    <property type="project" value="TreeGrafter"/>
</dbReference>
<dbReference type="GeneID" id="37272090"/>
<dbReference type="InterPro" id="IPR016024">
    <property type="entry name" value="ARM-type_fold"/>
</dbReference>
<organism evidence="3 4">
    <name type="scientific">Tilletiopsis washingtonensis</name>
    <dbReference type="NCBI Taxonomy" id="58919"/>
    <lineage>
        <taxon>Eukaryota</taxon>
        <taxon>Fungi</taxon>
        <taxon>Dikarya</taxon>
        <taxon>Basidiomycota</taxon>
        <taxon>Ustilaginomycotina</taxon>
        <taxon>Exobasidiomycetes</taxon>
        <taxon>Entylomatales</taxon>
        <taxon>Entylomatales incertae sedis</taxon>
        <taxon>Tilletiopsis</taxon>
    </lineage>
</organism>
<dbReference type="Proteomes" id="UP000245946">
    <property type="component" value="Unassembled WGS sequence"/>
</dbReference>
<dbReference type="PANTHER" id="PTHR14208">
    <property type="entry name" value="BASIC LEUCINE ZIPPER AND W2 DOMAIN-CONTAINING PROTEIN"/>
    <property type="match status" value="1"/>
</dbReference>
<evidence type="ECO:0000259" key="2">
    <source>
        <dbReference type="PROSITE" id="PS51363"/>
    </source>
</evidence>
<dbReference type="OrthoDB" id="1727522at2759"/>
<dbReference type="EMBL" id="KZ819285">
    <property type="protein sequence ID" value="PWO00412.1"/>
    <property type="molecule type" value="Genomic_DNA"/>
</dbReference>
<dbReference type="Pfam" id="PF02020">
    <property type="entry name" value="W2"/>
    <property type="match status" value="1"/>
</dbReference>
<dbReference type="RefSeq" id="XP_025600690.1">
    <property type="nucleotide sequence ID" value="XM_025744546.1"/>
</dbReference>
<evidence type="ECO:0000256" key="1">
    <source>
        <dbReference type="SAM" id="MobiDB-lite"/>
    </source>
</evidence>
<dbReference type="InterPro" id="IPR057397">
    <property type="entry name" value="HEAT_5MP1_2"/>
</dbReference>
<dbReference type="SMART" id="SM00515">
    <property type="entry name" value="eIF5C"/>
    <property type="match status" value="1"/>
</dbReference>
<gene>
    <name evidence="3" type="ORF">FA09DRAFT_342393</name>
</gene>
<feature type="region of interest" description="Disordered" evidence="1">
    <location>
        <begin position="1"/>
        <end position="25"/>
    </location>
</feature>
<proteinExistence type="predicted"/>
<evidence type="ECO:0000313" key="3">
    <source>
        <dbReference type="EMBL" id="PWO00412.1"/>
    </source>
</evidence>
<dbReference type="PROSITE" id="PS51363">
    <property type="entry name" value="W2"/>
    <property type="match status" value="1"/>
</dbReference>